<evidence type="ECO:0000313" key="6">
    <source>
        <dbReference type="Proteomes" id="UP000588277"/>
    </source>
</evidence>
<evidence type="ECO:0000259" key="4">
    <source>
        <dbReference type="PROSITE" id="PS50932"/>
    </source>
</evidence>
<evidence type="ECO:0000313" key="5">
    <source>
        <dbReference type="EMBL" id="NMN01245.1"/>
    </source>
</evidence>
<dbReference type="Pfam" id="PF13377">
    <property type="entry name" value="Peripla_BP_3"/>
    <property type="match status" value="1"/>
</dbReference>
<dbReference type="SUPFAM" id="SSF47413">
    <property type="entry name" value="lambda repressor-like DNA-binding domains"/>
    <property type="match status" value="1"/>
</dbReference>
<dbReference type="EMBL" id="JAAIIH010000020">
    <property type="protein sequence ID" value="NMN01245.1"/>
    <property type="molecule type" value="Genomic_DNA"/>
</dbReference>
<dbReference type="Gene3D" id="3.40.50.2300">
    <property type="match status" value="2"/>
</dbReference>
<evidence type="ECO:0000256" key="2">
    <source>
        <dbReference type="ARBA" id="ARBA00023125"/>
    </source>
</evidence>
<dbReference type="InterPro" id="IPR000843">
    <property type="entry name" value="HTH_LacI"/>
</dbReference>
<dbReference type="PANTHER" id="PTHR30146">
    <property type="entry name" value="LACI-RELATED TRANSCRIPTIONAL REPRESSOR"/>
    <property type="match status" value="1"/>
</dbReference>
<evidence type="ECO:0000256" key="1">
    <source>
        <dbReference type="ARBA" id="ARBA00023015"/>
    </source>
</evidence>
<dbReference type="Gene3D" id="1.10.260.40">
    <property type="entry name" value="lambda repressor-like DNA-binding domains"/>
    <property type="match status" value="1"/>
</dbReference>
<dbReference type="CDD" id="cd01574">
    <property type="entry name" value="PBP1_LacI"/>
    <property type="match status" value="1"/>
</dbReference>
<evidence type="ECO:0000256" key="3">
    <source>
        <dbReference type="ARBA" id="ARBA00023163"/>
    </source>
</evidence>
<comment type="caution">
    <text evidence="5">The sequence shown here is derived from an EMBL/GenBank/DDBJ whole genome shotgun (WGS) entry which is preliminary data.</text>
</comment>
<dbReference type="CDD" id="cd01392">
    <property type="entry name" value="HTH_LacI"/>
    <property type="match status" value="1"/>
</dbReference>
<keyword evidence="3" id="KW-0804">Transcription</keyword>
<dbReference type="GO" id="GO:0003700">
    <property type="term" value="F:DNA-binding transcription factor activity"/>
    <property type="evidence" value="ECO:0007669"/>
    <property type="project" value="TreeGrafter"/>
</dbReference>
<dbReference type="Proteomes" id="UP000588277">
    <property type="component" value="Unassembled WGS sequence"/>
</dbReference>
<sequence>MDGAGKAEDMATSRRHDSVSLREVAQRAGVSPQTVSRVANGSDLVRPDTAERVRAAMRELGYRPNYAARALKHGRFNNVGVILFNTTQTGNMRILSGIGAAAARHGYAVTLLTLDGGCNGRADGTDGNADGVTNSVLDDEAAPSLTPAQALARMRTLPIDGVIIALERRPADFGPFRPTDRLPVVLIAEGPLPGCVTVDADQAGCSAQAVDLLLREGHRTVHHIAGPAFSCSSNERERAWREELERRGIPVPAPLRGDWSADSGYDAGLELARDPDCTAVYASNDQMAYGCMLAMRASGRRVPEDVSVIGVDDSLTAVVPRLDLDTMRMPFDAIGERAFTMVMRACEGETLRADARTALPVELVRRGSTGPAPR</sequence>
<organism evidence="5 6">
    <name type="scientific">Bifidobacterium moraviense</name>
    <dbReference type="NCBI Taxonomy" id="2675323"/>
    <lineage>
        <taxon>Bacteria</taxon>
        <taxon>Bacillati</taxon>
        <taxon>Actinomycetota</taxon>
        <taxon>Actinomycetes</taxon>
        <taxon>Bifidobacteriales</taxon>
        <taxon>Bifidobacteriaceae</taxon>
        <taxon>Bifidobacterium</taxon>
    </lineage>
</organism>
<dbReference type="Pfam" id="PF00356">
    <property type="entry name" value="LacI"/>
    <property type="match status" value="1"/>
</dbReference>
<dbReference type="SUPFAM" id="SSF53822">
    <property type="entry name" value="Periplasmic binding protein-like I"/>
    <property type="match status" value="1"/>
</dbReference>
<dbReference type="AlphaFoldDB" id="A0A7Y0F3A1"/>
<dbReference type="PROSITE" id="PS50932">
    <property type="entry name" value="HTH_LACI_2"/>
    <property type="match status" value="1"/>
</dbReference>
<keyword evidence="6" id="KW-1185">Reference proteome</keyword>
<proteinExistence type="predicted"/>
<dbReference type="InterPro" id="IPR028082">
    <property type="entry name" value="Peripla_BP_I"/>
</dbReference>
<keyword evidence="2" id="KW-0238">DNA-binding</keyword>
<dbReference type="GO" id="GO:0000976">
    <property type="term" value="F:transcription cis-regulatory region binding"/>
    <property type="evidence" value="ECO:0007669"/>
    <property type="project" value="TreeGrafter"/>
</dbReference>
<reference evidence="5 6" key="1">
    <citation type="submission" date="2020-02" db="EMBL/GenBank/DDBJ databases">
        <title>Characterization of phylogenetic diversity of novel bifidobacterial species isolated in Czech ZOOs.</title>
        <authorList>
            <person name="Lugli G.A."/>
            <person name="Vera N.B."/>
            <person name="Ventura M."/>
        </authorList>
    </citation>
    <scope>NUCLEOTIDE SEQUENCE [LARGE SCALE GENOMIC DNA]</scope>
    <source>
        <strain evidence="5 6">DSM 109958</strain>
    </source>
</reference>
<dbReference type="InterPro" id="IPR046335">
    <property type="entry name" value="LacI/GalR-like_sensor"/>
</dbReference>
<dbReference type="InterPro" id="IPR010982">
    <property type="entry name" value="Lambda_DNA-bd_dom_sf"/>
</dbReference>
<feature type="domain" description="HTH lacI-type" evidence="4">
    <location>
        <begin position="19"/>
        <end position="73"/>
    </location>
</feature>
<name>A0A7Y0F3A1_9BIFI</name>
<protein>
    <submittedName>
        <fullName evidence="5">LacI family transcriptional regulator</fullName>
    </submittedName>
</protein>
<gene>
    <name evidence="5" type="ORF">G1C96_1831</name>
</gene>
<keyword evidence="1" id="KW-0805">Transcription regulation</keyword>
<dbReference type="PANTHER" id="PTHR30146:SF153">
    <property type="entry name" value="LACTOSE OPERON REPRESSOR"/>
    <property type="match status" value="1"/>
</dbReference>
<accession>A0A7Y0F3A1</accession>
<dbReference type="SMART" id="SM00354">
    <property type="entry name" value="HTH_LACI"/>
    <property type="match status" value="1"/>
</dbReference>